<evidence type="ECO:0000256" key="4">
    <source>
        <dbReference type="ARBA" id="ARBA00022664"/>
    </source>
</evidence>
<keyword evidence="6 10" id="KW-0694">RNA-binding</keyword>
<feature type="domain" description="RRM" evidence="13">
    <location>
        <begin position="77"/>
        <end position="155"/>
    </location>
</feature>
<dbReference type="GO" id="GO:0003729">
    <property type="term" value="F:mRNA binding"/>
    <property type="evidence" value="ECO:0007669"/>
    <property type="project" value="InterPro"/>
</dbReference>
<gene>
    <name evidence="15" type="ORF">EB796_020088</name>
    <name evidence="14" type="ORF">EB796_024586</name>
</gene>
<dbReference type="CDD" id="cd12324">
    <property type="entry name" value="RRM_RBM8"/>
    <property type="match status" value="1"/>
</dbReference>
<keyword evidence="3 11" id="KW-0963">Cytoplasm</keyword>
<dbReference type="FunFam" id="3.30.70.330:FF:000525">
    <property type="entry name" value="RNA-binding protein 8A"/>
    <property type="match status" value="1"/>
</dbReference>
<keyword evidence="8 11" id="KW-0539">Nucleus</keyword>
<evidence type="ECO:0000256" key="1">
    <source>
        <dbReference type="ARBA" id="ARBA00007987"/>
    </source>
</evidence>
<evidence type="ECO:0000259" key="13">
    <source>
        <dbReference type="PROSITE" id="PS50102"/>
    </source>
</evidence>
<evidence type="ECO:0000256" key="11">
    <source>
        <dbReference type="RuleBase" id="RU361239"/>
    </source>
</evidence>
<organism evidence="15 16">
    <name type="scientific">Bugula neritina</name>
    <name type="common">Brown bryozoan</name>
    <name type="synonym">Sertularia neritina</name>
    <dbReference type="NCBI Taxonomy" id="10212"/>
    <lineage>
        <taxon>Eukaryota</taxon>
        <taxon>Metazoa</taxon>
        <taxon>Spiralia</taxon>
        <taxon>Lophotrochozoa</taxon>
        <taxon>Bryozoa</taxon>
        <taxon>Gymnolaemata</taxon>
        <taxon>Cheilostomatida</taxon>
        <taxon>Flustrina</taxon>
        <taxon>Buguloidea</taxon>
        <taxon>Bugulidae</taxon>
        <taxon>Bugula</taxon>
    </lineage>
</organism>
<keyword evidence="4 11" id="KW-0507">mRNA processing</keyword>
<dbReference type="PROSITE" id="PS50102">
    <property type="entry name" value="RRM"/>
    <property type="match status" value="1"/>
</dbReference>
<evidence type="ECO:0000256" key="6">
    <source>
        <dbReference type="ARBA" id="ARBA00022884"/>
    </source>
</evidence>
<dbReference type="PRINTS" id="PR01738">
    <property type="entry name" value="RNABINDINGM8"/>
</dbReference>
<dbReference type="InterPro" id="IPR035979">
    <property type="entry name" value="RBD_domain_sf"/>
</dbReference>
<dbReference type="InterPro" id="IPR008111">
    <property type="entry name" value="RNA-bd_8"/>
</dbReference>
<dbReference type="GO" id="GO:0051028">
    <property type="term" value="P:mRNA transport"/>
    <property type="evidence" value="ECO:0007669"/>
    <property type="project" value="UniProtKB-KW"/>
</dbReference>
<evidence type="ECO:0000313" key="14">
    <source>
        <dbReference type="EMBL" id="KAF6017097.1"/>
    </source>
</evidence>
<dbReference type="GO" id="GO:0006397">
    <property type="term" value="P:mRNA processing"/>
    <property type="evidence" value="ECO:0007669"/>
    <property type="project" value="UniProtKB-KW"/>
</dbReference>
<evidence type="ECO:0000256" key="3">
    <source>
        <dbReference type="ARBA" id="ARBA00022490"/>
    </source>
</evidence>
<dbReference type="EMBL" id="VXIV02003431">
    <property type="protein sequence ID" value="KAF6017097.1"/>
    <property type="molecule type" value="Genomic_DNA"/>
</dbReference>
<evidence type="ECO:0000313" key="16">
    <source>
        <dbReference type="Proteomes" id="UP000593567"/>
    </source>
</evidence>
<accession>A0A7J7J6Q9</accession>
<feature type="region of interest" description="Disordered" evidence="12">
    <location>
        <begin position="1"/>
        <end position="44"/>
    </location>
</feature>
<dbReference type="AlphaFoldDB" id="A0A7J7J6Q9"/>
<dbReference type="InterPro" id="IPR000504">
    <property type="entry name" value="RRM_dom"/>
</dbReference>
<sequence>MAEVALDIHEGGDDFEMDEEGDNNLSKLKGSARKRKGRGFGSEGITKSSVEKYEVMDLEEEDELTSATGPQRSVEGWILFVTGVHEEAQEDNVYDAFADYGEIKNLHLNLDRRTGFIKGYALVEFETFKEADEAMKALNGTDILGQTIHVDWAFIRGAAAGKHGRRHRRN</sequence>
<evidence type="ECO:0000256" key="2">
    <source>
        <dbReference type="ARBA" id="ARBA00022448"/>
    </source>
</evidence>
<reference evidence="15 16" key="2">
    <citation type="submission" date="2020-06" db="EMBL/GenBank/DDBJ databases">
        <title>Draft genome of Bugula neritina, a colonial animal packing powerful symbionts and potential medicines.</title>
        <authorList>
            <person name="Rayko M."/>
        </authorList>
    </citation>
    <scope>NUCLEOTIDE SEQUENCE [LARGE SCALE GENOMIC DNA]</scope>
    <source>
        <strain evidence="15">Kwan_BN1</strain>
    </source>
</reference>
<dbReference type="GO" id="GO:0005737">
    <property type="term" value="C:cytoplasm"/>
    <property type="evidence" value="ECO:0007669"/>
    <property type="project" value="UniProtKB-SubCell"/>
</dbReference>
<evidence type="ECO:0000256" key="5">
    <source>
        <dbReference type="ARBA" id="ARBA00022845"/>
    </source>
</evidence>
<feature type="compositionally biased region" description="Basic and acidic residues" evidence="12">
    <location>
        <begin position="1"/>
        <end position="12"/>
    </location>
</feature>
<dbReference type="Gene3D" id="3.30.70.330">
    <property type="match status" value="1"/>
</dbReference>
<proteinExistence type="inferred from homology"/>
<comment type="caution">
    <text evidence="15">The sequence shown here is derived from an EMBL/GenBank/DDBJ whole genome shotgun (WGS) entry which is preliminary data.</text>
</comment>
<keyword evidence="2 11" id="KW-0813">Transport</keyword>
<keyword evidence="7 11" id="KW-0508">mRNA splicing</keyword>
<dbReference type="Pfam" id="PF00076">
    <property type="entry name" value="RRM_1"/>
    <property type="match status" value="1"/>
</dbReference>
<evidence type="ECO:0000256" key="8">
    <source>
        <dbReference type="ARBA" id="ARBA00023242"/>
    </source>
</evidence>
<evidence type="ECO:0000256" key="12">
    <source>
        <dbReference type="SAM" id="MobiDB-lite"/>
    </source>
</evidence>
<dbReference type="Proteomes" id="UP000593567">
    <property type="component" value="Unassembled WGS sequence"/>
</dbReference>
<dbReference type="PANTHER" id="PTHR45894">
    <property type="entry name" value="RNA-BINDING PROTEIN 8A"/>
    <property type="match status" value="1"/>
</dbReference>
<keyword evidence="5" id="KW-0810">Translation regulation</keyword>
<name>A0A7J7J6Q9_BUGNE</name>
<keyword evidence="11" id="KW-0509">mRNA transport</keyword>
<comment type="function">
    <text evidence="11">Core component of the splicing-dependent multiprotein exon junction complex (EJC) deposited at splice junctions on mRNAs.</text>
</comment>
<dbReference type="SMART" id="SM00360">
    <property type="entry name" value="RRM"/>
    <property type="match status" value="1"/>
</dbReference>
<dbReference type="InterPro" id="IPR012677">
    <property type="entry name" value="Nucleotide-bd_a/b_plait_sf"/>
</dbReference>
<evidence type="ECO:0000256" key="10">
    <source>
        <dbReference type="PROSITE-ProRule" id="PRU00176"/>
    </source>
</evidence>
<comment type="subunit">
    <text evidence="11">Heterodimer with MAGOH. Part of the mRNA splicing-dependent exon junction complex (EJC) complex; the core complex contains CASC3, EIF4A3, MAGOH and RBM8A.</text>
</comment>
<dbReference type="InterPro" id="IPR033744">
    <property type="entry name" value="RRM_RBM8"/>
</dbReference>
<dbReference type="GO" id="GO:0016607">
    <property type="term" value="C:nuclear speck"/>
    <property type="evidence" value="ECO:0007669"/>
    <property type="project" value="UniProtKB-SubCell"/>
</dbReference>
<dbReference type="EMBL" id="VXIV02002994">
    <property type="protein sequence ID" value="KAF6021607.1"/>
    <property type="molecule type" value="Genomic_DNA"/>
</dbReference>
<reference evidence="15 16" key="1">
    <citation type="submission" date="2019-09" db="EMBL/GenBank/DDBJ databases">
        <authorList>
            <person name="Raiko M."/>
            <person name="Komissarov A."/>
            <person name="Rhodes A."/>
            <person name="Kliver S."/>
            <person name="Lim-Fong G."/>
            <person name="Kwan J."/>
            <person name="O'Brien S.J."/>
            <person name="Lopez J.V."/>
        </authorList>
    </citation>
    <scope>NUCLEOTIDE SEQUENCE [LARGE SCALE GENOMIC DNA]</scope>
    <source>
        <strain evidence="15">Kwan_BN1</strain>
    </source>
</reference>
<dbReference type="SUPFAM" id="SSF54928">
    <property type="entry name" value="RNA-binding domain, RBD"/>
    <property type="match status" value="1"/>
</dbReference>
<comment type="subcellular location">
    <subcellularLocation>
        <location evidence="11">Nucleus</location>
    </subcellularLocation>
    <subcellularLocation>
        <location evidence="11">Nucleus speckle</location>
    </subcellularLocation>
    <subcellularLocation>
        <location evidence="11">Cytoplasm</location>
    </subcellularLocation>
</comment>
<dbReference type="GO" id="GO:0006417">
    <property type="term" value="P:regulation of translation"/>
    <property type="evidence" value="ECO:0007669"/>
    <property type="project" value="UniProtKB-KW"/>
</dbReference>
<dbReference type="GO" id="GO:0008380">
    <property type="term" value="P:RNA splicing"/>
    <property type="evidence" value="ECO:0007669"/>
    <property type="project" value="UniProtKB-KW"/>
</dbReference>
<dbReference type="OrthoDB" id="15688at2759"/>
<comment type="similarity">
    <text evidence="1 11">Belongs to the RBM8A family.</text>
</comment>
<protein>
    <recommendedName>
        <fullName evidence="9 11">RNA-binding protein 8A</fullName>
    </recommendedName>
</protein>
<evidence type="ECO:0000313" key="15">
    <source>
        <dbReference type="EMBL" id="KAF6021607.1"/>
    </source>
</evidence>
<evidence type="ECO:0000256" key="7">
    <source>
        <dbReference type="ARBA" id="ARBA00023187"/>
    </source>
</evidence>
<keyword evidence="16" id="KW-1185">Reference proteome</keyword>
<feature type="compositionally biased region" description="Acidic residues" evidence="12">
    <location>
        <begin position="13"/>
        <end position="22"/>
    </location>
</feature>
<evidence type="ECO:0000256" key="9">
    <source>
        <dbReference type="ARBA" id="ARBA00077711"/>
    </source>
</evidence>